<protein>
    <submittedName>
        <fullName evidence="1">Uncharacterized protein</fullName>
    </submittedName>
</protein>
<accession>A0ACB8SNL5</accession>
<gene>
    <name evidence="1" type="ORF">BV25DRAFT_1831187</name>
</gene>
<organism evidence="1 2">
    <name type="scientific">Artomyces pyxidatus</name>
    <dbReference type="NCBI Taxonomy" id="48021"/>
    <lineage>
        <taxon>Eukaryota</taxon>
        <taxon>Fungi</taxon>
        <taxon>Dikarya</taxon>
        <taxon>Basidiomycota</taxon>
        <taxon>Agaricomycotina</taxon>
        <taxon>Agaricomycetes</taxon>
        <taxon>Russulales</taxon>
        <taxon>Auriscalpiaceae</taxon>
        <taxon>Artomyces</taxon>
    </lineage>
</organism>
<comment type="caution">
    <text evidence="1">The sequence shown here is derived from an EMBL/GenBank/DDBJ whole genome shotgun (WGS) entry which is preliminary data.</text>
</comment>
<sequence length="462" mass="49268">MSTQIELISAPRPSYEFLSRPPPPKTRPTQPLPPRPSPTLPKAPQTPVLPQGPARRRSHTTSIAAWAAQIQPGSPAPVSPPFPSPHLPRRRSSLTRRRPSLTHGSPRVPSASFLSFADTPSAATPSLKDWAPDLGAFGYTYSVVPLPTTPLSAPLPDKKQAKAKKERVRAPPPPIVVPLPGMRSPARTPSPKKKSTRFMRMLRRSPTSPTYRPLKSPSRTTRSKAIQSASPSKTAFRIASSKKRMYARTGAAPALDAELALMQFADGGNAEDVIARLPGGGAGVYRDGNGGVWRDADEELEYEHLLGGARPVDVDQWEDFEGENTAPSPSSAGSHDLALAVPVQEAAVILSAVPLPLLTVPARGRLRDLPSYVAVPLDFTPPQSPKAQSRRRPAPLTLLPPKTPTQCPFNSPAGFADAFAPSPAAGGVPGPRTPKTLSKAPSRVNLGMRGLFRAMGGKKDAI</sequence>
<name>A0ACB8SNL5_9AGAM</name>
<dbReference type="EMBL" id="MU277248">
    <property type="protein sequence ID" value="KAI0057361.1"/>
    <property type="molecule type" value="Genomic_DNA"/>
</dbReference>
<dbReference type="Proteomes" id="UP000814140">
    <property type="component" value="Unassembled WGS sequence"/>
</dbReference>
<proteinExistence type="predicted"/>
<evidence type="ECO:0000313" key="2">
    <source>
        <dbReference type="Proteomes" id="UP000814140"/>
    </source>
</evidence>
<evidence type="ECO:0000313" key="1">
    <source>
        <dbReference type="EMBL" id="KAI0057361.1"/>
    </source>
</evidence>
<reference evidence="1" key="2">
    <citation type="journal article" date="2022" name="New Phytol.">
        <title>Evolutionary transition to the ectomycorrhizal habit in the genomes of a hyperdiverse lineage of mushroom-forming fungi.</title>
        <authorList>
            <person name="Looney B."/>
            <person name="Miyauchi S."/>
            <person name="Morin E."/>
            <person name="Drula E."/>
            <person name="Courty P.E."/>
            <person name="Kohler A."/>
            <person name="Kuo A."/>
            <person name="LaButti K."/>
            <person name="Pangilinan J."/>
            <person name="Lipzen A."/>
            <person name="Riley R."/>
            <person name="Andreopoulos W."/>
            <person name="He G."/>
            <person name="Johnson J."/>
            <person name="Nolan M."/>
            <person name="Tritt A."/>
            <person name="Barry K.W."/>
            <person name="Grigoriev I.V."/>
            <person name="Nagy L.G."/>
            <person name="Hibbett D."/>
            <person name="Henrissat B."/>
            <person name="Matheny P.B."/>
            <person name="Labbe J."/>
            <person name="Martin F.M."/>
        </authorList>
    </citation>
    <scope>NUCLEOTIDE SEQUENCE</scope>
    <source>
        <strain evidence="1">HHB10654</strain>
    </source>
</reference>
<reference evidence="1" key="1">
    <citation type="submission" date="2021-03" db="EMBL/GenBank/DDBJ databases">
        <authorList>
            <consortium name="DOE Joint Genome Institute"/>
            <person name="Ahrendt S."/>
            <person name="Looney B.P."/>
            <person name="Miyauchi S."/>
            <person name="Morin E."/>
            <person name="Drula E."/>
            <person name="Courty P.E."/>
            <person name="Chicoki N."/>
            <person name="Fauchery L."/>
            <person name="Kohler A."/>
            <person name="Kuo A."/>
            <person name="Labutti K."/>
            <person name="Pangilinan J."/>
            <person name="Lipzen A."/>
            <person name="Riley R."/>
            <person name="Andreopoulos W."/>
            <person name="He G."/>
            <person name="Johnson J."/>
            <person name="Barry K.W."/>
            <person name="Grigoriev I.V."/>
            <person name="Nagy L."/>
            <person name="Hibbett D."/>
            <person name="Henrissat B."/>
            <person name="Matheny P.B."/>
            <person name="Labbe J."/>
            <person name="Martin F."/>
        </authorList>
    </citation>
    <scope>NUCLEOTIDE SEQUENCE</scope>
    <source>
        <strain evidence="1">HHB10654</strain>
    </source>
</reference>
<keyword evidence="2" id="KW-1185">Reference proteome</keyword>